<reference evidence="2 3" key="1">
    <citation type="submission" date="2024-03" db="EMBL/GenBank/DDBJ databases">
        <title>Aquirufa genome sequencing.</title>
        <authorList>
            <person name="Pitt A."/>
            <person name="Hahn M.W."/>
        </authorList>
    </citation>
    <scope>NUCLEOTIDE SEQUENCE [LARGE SCALE GENOMIC DNA]</scope>
    <source>
        <strain evidence="2 3">HETE-83D</strain>
    </source>
</reference>
<proteinExistence type="predicted"/>
<evidence type="ECO:0000313" key="2">
    <source>
        <dbReference type="EMBL" id="MFD3409051.1"/>
    </source>
</evidence>
<evidence type="ECO:0000259" key="1">
    <source>
        <dbReference type="PROSITE" id="PS50878"/>
    </source>
</evidence>
<sequence>MYSKQDLENSFQLLLERAKWKRRVPLALSNQDAFTNPAHVSQLPIGSDGMKTTTFLKNPDLHYREMLRKLKNHAEDPEKPYHFRPVREDKKFSKSGKSRLIYCYSLVDQIVLKTVQQELKQGWGKAYSVHQHPMDTAILITQEIEKAGPGTQILKVDITKFFPSINREILFTDLAKETGIRPEVRTLIITANSLANTTGVVTGGSLSTFLSEFYLRNLKSTFPTEIGFHRFADDMCLVIPKSFDPHVIKQKLIDELALLSLSLSAEKSKIIDPFTEDFEFLGINFIAGRPIITEDEVEHWKSKVQQDVYSEKGKLRTYKMLNPELQNLPSGKDIQNTVWSQHLTGKRSRFQIKYAKYVRYFGPIKKSN</sequence>
<protein>
    <submittedName>
        <fullName evidence="2">Reverse transcriptase domain-containing protein</fullName>
    </submittedName>
</protein>
<accession>A0ABW6DK48</accession>
<organism evidence="2 3">
    <name type="scientific">Aquirufa esocilacus</name>
    <dbReference type="NCBI Taxonomy" id="3096513"/>
    <lineage>
        <taxon>Bacteria</taxon>
        <taxon>Pseudomonadati</taxon>
        <taxon>Bacteroidota</taxon>
        <taxon>Cytophagia</taxon>
        <taxon>Cytophagales</taxon>
        <taxon>Flectobacillaceae</taxon>
        <taxon>Aquirufa</taxon>
    </lineage>
</organism>
<feature type="domain" description="Reverse transcriptase" evidence="1">
    <location>
        <begin position="69"/>
        <end position="285"/>
    </location>
</feature>
<keyword evidence="2" id="KW-0548">Nucleotidyltransferase</keyword>
<comment type="caution">
    <text evidence="2">The sequence shown here is derived from an EMBL/GenBank/DDBJ whole genome shotgun (WGS) entry which is preliminary data.</text>
</comment>
<gene>
    <name evidence="2" type="ORF">SKC37_10310</name>
</gene>
<dbReference type="InterPro" id="IPR000477">
    <property type="entry name" value="RT_dom"/>
</dbReference>
<dbReference type="PROSITE" id="PS50878">
    <property type="entry name" value="RT_POL"/>
    <property type="match status" value="1"/>
</dbReference>
<keyword evidence="2" id="KW-0808">Transferase</keyword>
<name>A0ABW6DK48_9BACT</name>
<evidence type="ECO:0000313" key="3">
    <source>
        <dbReference type="Proteomes" id="UP001598019"/>
    </source>
</evidence>
<dbReference type="EMBL" id="JBBKXX010000003">
    <property type="protein sequence ID" value="MFD3409051.1"/>
    <property type="molecule type" value="Genomic_DNA"/>
</dbReference>
<keyword evidence="3" id="KW-1185">Reference proteome</keyword>
<keyword evidence="2" id="KW-0695">RNA-directed DNA polymerase</keyword>
<dbReference type="GO" id="GO:0003964">
    <property type="term" value="F:RNA-directed DNA polymerase activity"/>
    <property type="evidence" value="ECO:0007669"/>
    <property type="project" value="UniProtKB-KW"/>
</dbReference>
<dbReference type="SUPFAM" id="SSF56672">
    <property type="entry name" value="DNA/RNA polymerases"/>
    <property type="match status" value="1"/>
</dbReference>
<dbReference type="RefSeq" id="WP_377981396.1">
    <property type="nucleotide sequence ID" value="NZ_JBBKXX010000003.1"/>
</dbReference>
<dbReference type="Pfam" id="PF00078">
    <property type="entry name" value="RVT_1"/>
    <property type="match status" value="1"/>
</dbReference>
<dbReference type="InterPro" id="IPR043502">
    <property type="entry name" value="DNA/RNA_pol_sf"/>
</dbReference>
<dbReference type="Proteomes" id="UP001598019">
    <property type="component" value="Unassembled WGS sequence"/>
</dbReference>